<reference evidence="2 3" key="1">
    <citation type="submission" date="2009-11" db="EMBL/GenBank/DDBJ databases">
        <title>Annotation of Allomyces macrogynus ATCC 38327.</title>
        <authorList>
            <consortium name="The Broad Institute Genome Sequencing Platform"/>
            <person name="Russ C."/>
            <person name="Cuomo C."/>
            <person name="Burger G."/>
            <person name="Gray M.W."/>
            <person name="Holland P.W.H."/>
            <person name="King N."/>
            <person name="Lang F.B.F."/>
            <person name="Roger A.J."/>
            <person name="Ruiz-Trillo I."/>
            <person name="Young S.K."/>
            <person name="Zeng Q."/>
            <person name="Gargeya S."/>
            <person name="Fitzgerald M."/>
            <person name="Haas B."/>
            <person name="Abouelleil A."/>
            <person name="Alvarado L."/>
            <person name="Arachchi H.M."/>
            <person name="Berlin A."/>
            <person name="Chapman S.B."/>
            <person name="Gearin G."/>
            <person name="Goldberg J."/>
            <person name="Griggs A."/>
            <person name="Gujja S."/>
            <person name="Hansen M."/>
            <person name="Heiman D."/>
            <person name="Howarth C."/>
            <person name="Larimer J."/>
            <person name="Lui A."/>
            <person name="MacDonald P.J.P."/>
            <person name="McCowen C."/>
            <person name="Montmayeur A."/>
            <person name="Murphy C."/>
            <person name="Neiman D."/>
            <person name="Pearson M."/>
            <person name="Priest M."/>
            <person name="Roberts A."/>
            <person name="Saif S."/>
            <person name="Shea T."/>
            <person name="Sisk P."/>
            <person name="Stolte C."/>
            <person name="Sykes S."/>
            <person name="Wortman J."/>
            <person name="Nusbaum C."/>
            <person name="Birren B."/>
        </authorList>
    </citation>
    <scope>NUCLEOTIDE SEQUENCE [LARGE SCALE GENOMIC DNA]</scope>
    <source>
        <strain evidence="2 3">ATCC 38327</strain>
    </source>
</reference>
<dbReference type="Proteomes" id="UP000054350">
    <property type="component" value="Unassembled WGS sequence"/>
</dbReference>
<evidence type="ECO:0008006" key="4">
    <source>
        <dbReference type="Google" id="ProtNLM"/>
    </source>
</evidence>
<reference evidence="3" key="2">
    <citation type="submission" date="2009-11" db="EMBL/GenBank/DDBJ databases">
        <title>The Genome Sequence of Allomyces macrogynus strain ATCC 38327.</title>
        <authorList>
            <consortium name="The Broad Institute Genome Sequencing Platform"/>
            <person name="Russ C."/>
            <person name="Cuomo C."/>
            <person name="Shea T."/>
            <person name="Young S.K."/>
            <person name="Zeng Q."/>
            <person name="Koehrsen M."/>
            <person name="Haas B."/>
            <person name="Borodovsky M."/>
            <person name="Guigo R."/>
            <person name="Alvarado L."/>
            <person name="Berlin A."/>
            <person name="Borenstein D."/>
            <person name="Chen Z."/>
            <person name="Engels R."/>
            <person name="Freedman E."/>
            <person name="Gellesch M."/>
            <person name="Goldberg J."/>
            <person name="Griggs A."/>
            <person name="Gujja S."/>
            <person name="Heiman D."/>
            <person name="Hepburn T."/>
            <person name="Howarth C."/>
            <person name="Jen D."/>
            <person name="Larson L."/>
            <person name="Lewis B."/>
            <person name="Mehta T."/>
            <person name="Park D."/>
            <person name="Pearson M."/>
            <person name="Roberts A."/>
            <person name="Saif S."/>
            <person name="Shenoy N."/>
            <person name="Sisk P."/>
            <person name="Stolte C."/>
            <person name="Sykes S."/>
            <person name="Walk T."/>
            <person name="White J."/>
            <person name="Yandava C."/>
            <person name="Burger G."/>
            <person name="Gray M.W."/>
            <person name="Holland P.W.H."/>
            <person name="King N."/>
            <person name="Lang F.B.F."/>
            <person name="Roger A.J."/>
            <person name="Ruiz-Trillo I."/>
            <person name="Lander E."/>
            <person name="Nusbaum C."/>
        </authorList>
    </citation>
    <scope>NUCLEOTIDE SEQUENCE [LARGE SCALE GENOMIC DNA]</scope>
    <source>
        <strain evidence="3">ATCC 38327</strain>
    </source>
</reference>
<dbReference type="VEuPathDB" id="FungiDB:AMAG_03513"/>
<sequence>MLPRRPPAARPPGSSSQPAGHAAALPDPWRLAKCAALARAAAHTSATAPAAGATPPALLTATTRSNAFNRLPTEIIVLILARVIGVESLESFLACRAVTRRCRKIVEGTHLNTIYRSLLSKWKVKAQPHARARKYKAFFSLVMRELHAGRACHLRHIDTLRWTNSAKFYALPRRAIVGLDAPYNPILRMTMEATTPSKIYQSHGVVLNNGHGHEALATKTRKYELPVVERIMAAWTRRTEPPINLAVDWRALDEVKRGGVGNMGVAVGGGGEVGGGVQGNVIVMIDSSEDEAEFEAAGASKEEDDDGRRPGRAAEIY</sequence>
<organism evidence="2 3">
    <name type="scientific">Allomyces macrogynus (strain ATCC 38327)</name>
    <name type="common">Allomyces javanicus var. macrogynus</name>
    <dbReference type="NCBI Taxonomy" id="578462"/>
    <lineage>
        <taxon>Eukaryota</taxon>
        <taxon>Fungi</taxon>
        <taxon>Fungi incertae sedis</taxon>
        <taxon>Blastocladiomycota</taxon>
        <taxon>Blastocladiomycetes</taxon>
        <taxon>Blastocladiales</taxon>
        <taxon>Blastocladiaceae</taxon>
        <taxon>Allomyces</taxon>
    </lineage>
</organism>
<proteinExistence type="predicted"/>
<evidence type="ECO:0000256" key="1">
    <source>
        <dbReference type="SAM" id="MobiDB-lite"/>
    </source>
</evidence>
<name>A0A0L0S9A3_ALLM3</name>
<feature type="compositionally biased region" description="Low complexity" evidence="1">
    <location>
        <begin position="11"/>
        <end position="20"/>
    </location>
</feature>
<feature type="region of interest" description="Disordered" evidence="1">
    <location>
        <begin position="291"/>
        <end position="317"/>
    </location>
</feature>
<protein>
    <recommendedName>
        <fullName evidence="4">F-box domain-containing protein</fullName>
    </recommendedName>
</protein>
<gene>
    <name evidence="2" type="ORF">AMAG_03513</name>
</gene>
<feature type="region of interest" description="Disordered" evidence="1">
    <location>
        <begin position="1"/>
        <end position="23"/>
    </location>
</feature>
<dbReference type="OrthoDB" id="10484458at2759"/>
<feature type="compositionally biased region" description="Pro residues" evidence="1">
    <location>
        <begin position="1"/>
        <end position="10"/>
    </location>
</feature>
<accession>A0A0L0S9A3</accession>
<dbReference type="AlphaFoldDB" id="A0A0L0S9A3"/>
<dbReference type="EMBL" id="GG745334">
    <property type="protein sequence ID" value="KNE59188.1"/>
    <property type="molecule type" value="Genomic_DNA"/>
</dbReference>
<evidence type="ECO:0000313" key="2">
    <source>
        <dbReference type="EMBL" id="KNE59188.1"/>
    </source>
</evidence>
<evidence type="ECO:0000313" key="3">
    <source>
        <dbReference type="Proteomes" id="UP000054350"/>
    </source>
</evidence>
<keyword evidence="3" id="KW-1185">Reference proteome</keyword>